<dbReference type="GO" id="GO:0006508">
    <property type="term" value="P:proteolysis"/>
    <property type="evidence" value="ECO:0007669"/>
    <property type="project" value="UniProtKB-KW"/>
</dbReference>
<comment type="caution">
    <text evidence="3">The sequence shown here is derived from an EMBL/GenBank/DDBJ whole genome shotgun (WGS) entry which is preliminary data.</text>
</comment>
<keyword evidence="1" id="KW-0472">Membrane</keyword>
<keyword evidence="1" id="KW-1133">Transmembrane helix</keyword>
<dbReference type="PROSITE" id="PS51257">
    <property type="entry name" value="PROKAR_LIPOPROTEIN"/>
    <property type="match status" value="1"/>
</dbReference>
<dbReference type="PANTHER" id="PTHR35797:SF1">
    <property type="entry name" value="PROTEASE"/>
    <property type="match status" value="1"/>
</dbReference>
<dbReference type="GO" id="GO:0004175">
    <property type="term" value="F:endopeptidase activity"/>
    <property type="evidence" value="ECO:0007669"/>
    <property type="project" value="UniProtKB-ARBA"/>
</dbReference>
<sequence>MSGVSKQEPRQSGMRQLLFFSIIVVSCGWLGRFVDIYAGTDENGSLGQLIWIVTPVIAMIALRSFTADGWKDFGWRLNLRGNAVRYAVSILFYPVIGTIVVLVGSQMGWLSGGILSYAFIGAVAASLLPSLAKNVFEEFAWRGYLVPRLLTMGHHRLFVHAYTGIIWGAWHFPYLYRFVETSESMLTFIPRFLLGMIIASIVYGEIRWRTNSVWPAVLMHTFGNAFIDTMILKTYIIVDPQHFSLAMPSPEGLLTIGLTACAAYALYAQKHAR</sequence>
<dbReference type="AlphaFoldDB" id="A0A7W5AVS8"/>
<feature type="transmembrane region" description="Helical" evidence="1">
    <location>
        <begin position="213"/>
        <end position="232"/>
    </location>
</feature>
<feature type="transmembrane region" description="Helical" evidence="1">
    <location>
        <begin position="86"/>
        <end position="108"/>
    </location>
</feature>
<dbReference type="EMBL" id="JACHXK010000003">
    <property type="protein sequence ID" value="MBB3109713.1"/>
    <property type="molecule type" value="Genomic_DNA"/>
</dbReference>
<evidence type="ECO:0000313" key="4">
    <source>
        <dbReference type="Proteomes" id="UP000570361"/>
    </source>
</evidence>
<feature type="transmembrane region" description="Helical" evidence="1">
    <location>
        <begin position="114"/>
        <end position="136"/>
    </location>
</feature>
<evidence type="ECO:0000313" key="3">
    <source>
        <dbReference type="EMBL" id="MBB3109713.1"/>
    </source>
</evidence>
<dbReference type="Pfam" id="PF02517">
    <property type="entry name" value="Rce1-like"/>
    <property type="match status" value="1"/>
</dbReference>
<feature type="transmembrane region" description="Helical" evidence="1">
    <location>
        <begin position="252"/>
        <end position="268"/>
    </location>
</feature>
<keyword evidence="3" id="KW-0645">Protease</keyword>
<dbReference type="Proteomes" id="UP000570361">
    <property type="component" value="Unassembled WGS sequence"/>
</dbReference>
<keyword evidence="4" id="KW-1185">Reference proteome</keyword>
<dbReference type="InterPro" id="IPR003675">
    <property type="entry name" value="Rce1/LyrA-like_dom"/>
</dbReference>
<dbReference type="InterPro" id="IPR042150">
    <property type="entry name" value="MmRce1-like"/>
</dbReference>
<name>A0A7W5AVS8_9BACL</name>
<feature type="transmembrane region" description="Helical" evidence="1">
    <location>
        <begin position="17"/>
        <end position="34"/>
    </location>
</feature>
<evidence type="ECO:0000259" key="2">
    <source>
        <dbReference type="Pfam" id="PF02517"/>
    </source>
</evidence>
<keyword evidence="3" id="KW-0378">Hydrolase</keyword>
<evidence type="ECO:0000256" key="1">
    <source>
        <dbReference type="SAM" id="Phobius"/>
    </source>
</evidence>
<feature type="transmembrane region" description="Helical" evidence="1">
    <location>
        <begin position="46"/>
        <end position="65"/>
    </location>
</feature>
<feature type="transmembrane region" description="Helical" evidence="1">
    <location>
        <begin position="157"/>
        <end position="176"/>
    </location>
</feature>
<accession>A0A7W5AVS8</accession>
<gene>
    <name evidence="3" type="ORF">FHS18_001776</name>
</gene>
<keyword evidence="1" id="KW-0812">Transmembrane</keyword>
<proteinExistence type="predicted"/>
<feature type="transmembrane region" description="Helical" evidence="1">
    <location>
        <begin position="188"/>
        <end position="206"/>
    </location>
</feature>
<protein>
    <submittedName>
        <fullName evidence="3">Membrane protease YdiL (CAAX protease family)</fullName>
    </submittedName>
</protein>
<dbReference type="GO" id="GO:0080120">
    <property type="term" value="P:CAAX-box protein maturation"/>
    <property type="evidence" value="ECO:0007669"/>
    <property type="project" value="UniProtKB-ARBA"/>
</dbReference>
<dbReference type="PANTHER" id="PTHR35797">
    <property type="entry name" value="PROTEASE-RELATED"/>
    <property type="match status" value="1"/>
</dbReference>
<organism evidence="3 4">
    <name type="scientific">Paenibacillus phyllosphaerae</name>
    <dbReference type="NCBI Taxonomy" id="274593"/>
    <lineage>
        <taxon>Bacteria</taxon>
        <taxon>Bacillati</taxon>
        <taxon>Bacillota</taxon>
        <taxon>Bacilli</taxon>
        <taxon>Bacillales</taxon>
        <taxon>Paenibacillaceae</taxon>
        <taxon>Paenibacillus</taxon>
    </lineage>
</organism>
<reference evidence="3 4" key="1">
    <citation type="submission" date="2020-08" db="EMBL/GenBank/DDBJ databases">
        <title>Genomic Encyclopedia of Type Strains, Phase III (KMG-III): the genomes of soil and plant-associated and newly described type strains.</title>
        <authorList>
            <person name="Whitman W."/>
        </authorList>
    </citation>
    <scope>NUCLEOTIDE SEQUENCE [LARGE SCALE GENOMIC DNA]</scope>
    <source>
        <strain evidence="3 4">CECT 5862</strain>
    </source>
</reference>
<dbReference type="RefSeq" id="WP_183599069.1">
    <property type="nucleotide sequence ID" value="NZ_JACHXK010000003.1"/>
</dbReference>
<feature type="domain" description="CAAX prenyl protease 2/Lysostaphin resistance protein A-like" evidence="2">
    <location>
        <begin position="123"/>
        <end position="226"/>
    </location>
</feature>